<feature type="domain" description="Glutamine amidotransferase type-2" evidence="13">
    <location>
        <begin position="37"/>
        <end position="255"/>
    </location>
</feature>
<keyword evidence="5 7" id="KW-0658">Purine biosynthesis</keyword>
<dbReference type="HAMAP" id="MF_01931">
    <property type="entry name" value="PurF"/>
    <property type="match status" value="1"/>
</dbReference>
<evidence type="ECO:0000259" key="13">
    <source>
        <dbReference type="PROSITE" id="PS51278"/>
    </source>
</evidence>
<evidence type="ECO:0000256" key="9">
    <source>
        <dbReference type="PIRSR" id="PIRSR000485-1"/>
    </source>
</evidence>
<dbReference type="NCBIfam" id="TIGR01134">
    <property type="entry name" value="purF"/>
    <property type="match status" value="1"/>
</dbReference>
<comment type="caution">
    <text evidence="14">The sequence shown here is derived from an EMBL/GenBank/DDBJ whole genome shotgun (WGS) entry which is preliminary data.</text>
</comment>
<dbReference type="InterPro" id="IPR029055">
    <property type="entry name" value="Ntn_hydrolases_N"/>
</dbReference>
<comment type="cofactor">
    <cofactor evidence="7 11">
        <name>[4Fe-4S] cluster</name>
        <dbReference type="ChEBI" id="CHEBI:49883"/>
    </cofactor>
    <text evidence="7 11">Binds 1 [4Fe-4S] cluster per subunit.</text>
</comment>
<evidence type="ECO:0000256" key="5">
    <source>
        <dbReference type="ARBA" id="ARBA00022755"/>
    </source>
</evidence>
<evidence type="ECO:0000256" key="7">
    <source>
        <dbReference type="HAMAP-Rule" id="MF_01931"/>
    </source>
</evidence>
<dbReference type="SUPFAM" id="SSF56235">
    <property type="entry name" value="N-terminal nucleophile aminohydrolases (Ntn hydrolases)"/>
    <property type="match status" value="1"/>
</dbReference>
<keyword evidence="6 7" id="KW-0315">Glutamine amidotransferase</keyword>
<dbReference type="GO" id="GO:0051539">
    <property type="term" value="F:4 iron, 4 sulfur cluster binding"/>
    <property type="evidence" value="ECO:0007669"/>
    <property type="project" value="UniProtKB-KW"/>
</dbReference>
<gene>
    <name evidence="7" type="primary">purF</name>
    <name evidence="14" type="ORF">C4532_05410</name>
</gene>
<dbReference type="AlphaFoldDB" id="A0A419F3A6"/>
<proteinExistence type="inferred from homology"/>
<organism evidence="14 15">
    <name type="scientific">Candidatus Abyssobacteria bacterium SURF_17</name>
    <dbReference type="NCBI Taxonomy" id="2093361"/>
    <lineage>
        <taxon>Bacteria</taxon>
        <taxon>Pseudomonadati</taxon>
        <taxon>Candidatus Hydrogenedentota</taxon>
        <taxon>Candidatus Abyssobacteria</taxon>
    </lineage>
</organism>
<keyword evidence="7 10" id="KW-0460">Magnesium</keyword>
<evidence type="ECO:0000256" key="8">
    <source>
        <dbReference type="PIRNR" id="PIRNR000485"/>
    </source>
</evidence>
<dbReference type="InterPro" id="IPR000836">
    <property type="entry name" value="PRTase_dom"/>
</dbReference>
<evidence type="ECO:0000256" key="12">
    <source>
        <dbReference type="SAM" id="MobiDB-lite"/>
    </source>
</evidence>
<keyword evidence="7 11" id="KW-0411">Iron-sulfur</keyword>
<dbReference type="InterPro" id="IPR005854">
    <property type="entry name" value="PurF"/>
</dbReference>
<comment type="function">
    <text evidence="7">Catalyzes the formation of phosphoribosylamine from phosphoribosylpyrophosphate (PRPP) and glutamine.</text>
</comment>
<evidence type="ECO:0000256" key="10">
    <source>
        <dbReference type="PIRSR" id="PIRSR000485-2"/>
    </source>
</evidence>
<evidence type="ECO:0000313" key="14">
    <source>
        <dbReference type="EMBL" id="RJP72775.1"/>
    </source>
</evidence>
<feature type="active site" description="Nucleophile" evidence="7 9">
    <location>
        <position position="37"/>
    </location>
</feature>
<dbReference type="Pfam" id="PF13537">
    <property type="entry name" value="GATase_7"/>
    <property type="match status" value="1"/>
</dbReference>
<feature type="region of interest" description="Disordered" evidence="12">
    <location>
        <begin position="1"/>
        <end position="23"/>
    </location>
</feature>
<feature type="binding site" evidence="7 10">
    <location>
        <position position="383"/>
    </location>
    <ligand>
        <name>Mg(2+)</name>
        <dbReference type="ChEBI" id="CHEBI:18420"/>
    </ligand>
</feature>
<feature type="binding site" evidence="7 10">
    <location>
        <position position="382"/>
    </location>
    <ligand>
        <name>Mg(2+)</name>
        <dbReference type="ChEBI" id="CHEBI:18420"/>
    </ligand>
</feature>
<dbReference type="CDD" id="cd00715">
    <property type="entry name" value="GPATase_N"/>
    <property type="match status" value="1"/>
</dbReference>
<dbReference type="Proteomes" id="UP000285961">
    <property type="component" value="Unassembled WGS sequence"/>
</dbReference>
<dbReference type="GO" id="GO:0009113">
    <property type="term" value="P:purine nucleobase biosynthetic process"/>
    <property type="evidence" value="ECO:0007669"/>
    <property type="project" value="UniProtKB-UniRule"/>
</dbReference>
<evidence type="ECO:0000256" key="3">
    <source>
        <dbReference type="ARBA" id="ARBA00022676"/>
    </source>
</evidence>
<dbReference type="InterPro" id="IPR029057">
    <property type="entry name" value="PRTase-like"/>
</dbReference>
<dbReference type="Gene3D" id="3.40.50.2020">
    <property type="match status" value="1"/>
</dbReference>
<feature type="binding site" evidence="7 11">
    <location>
        <position position="470"/>
    </location>
    <ligand>
        <name>[4Fe-4S] cluster</name>
        <dbReference type="ChEBI" id="CHEBI:49883"/>
    </ligand>
</feature>
<dbReference type="InterPro" id="IPR035584">
    <property type="entry name" value="PurF_N"/>
</dbReference>
<feature type="binding site" evidence="7 11">
    <location>
        <position position="473"/>
    </location>
    <ligand>
        <name>[4Fe-4S] cluster</name>
        <dbReference type="ChEBI" id="CHEBI:49883"/>
    </ligand>
</feature>
<dbReference type="PIRSF" id="PIRSF000485">
    <property type="entry name" value="Amd_phspho_trans"/>
    <property type="match status" value="1"/>
</dbReference>
<dbReference type="GO" id="GO:0004044">
    <property type="term" value="F:amidophosphoribosyltransferase activity"/>
    <property type="evidence" value="ECO:0007669"/>
    <property type="project" value="UniProtKB-UniRule"/>
</dbReference>
<comment type="cofactor">
    <cofactor evidence="7 10">
        <name>Mg(2+)</name>
        <dbReference type="ChEBI" id="CHEBI:18420"/>
    </cofactor>
    <text evidence="7 10">Binds 1 Mg(2+) ion per subunit.</text>
</comment>
<comment type="similarity">
    <text evidence="2 7 8">In the C-terminal section; belongs to the purine/pyrimidine phosphoribosyltransferase family.</text>
</comment>
<evidence type="ECO:0000313" key="15">
    <source>
        <dbReference type="Proteomes" id="UP000285961"/>
    </source>
</evidence>
<dbReference type="UniPathway" id="UPA00074">
    <property type="reaction ID" value="UER00124"/>
</dbReference>
<keyword evidence="4 7" id="KW-0808">Transferase</keyword>
<dbReference type="PANTHER" id="PTHR11907">
    <property type="entry name" value="AMIDOPHOSPHORIBOSYLTRANSFERASE"/>
    <property type="match status" value="1"/>
</dbReference>
<evidence type="ECO:0000256" key="4">
    <source>
        <dbReference type="ARBA" id="ARBA00022679"/>
    </source>
</evidence>
<protein>
    <recommendedName>
        <fullName evidence="7">Amidophosphoribosyltransferase</fullName>
        <shortName evidence="7">ATase</shortName>
        <ecNumber evidence="7">2.4.2.14</ecNumber>
    </recommendedName>
    <alternativeName>
        <fullName evidence="7">Glutamine phosphoribosylpyrophosphate amidotransferase</fullName>
        <shortName evidence="7">GPATase</shortName>
    </alternativeName>
</protein>
<keyword evidence="7 11" id="KW-0408">Iron</keyword>
<evidence type="ECO:0000256" key="11">
    <source>
        <dbReference type="PIRSR" id="PIRSR000485-3"/>
    </source>
</evidence>
<reference evidence="14 15" key="1">
    <citation type="journal article" date="2017" name="ISME J.">
        <title>Energy and carbon metabolisms in a deep terrestrial subsurface fluid microbial community.</title>
        <authorList>
            <person name="Momper L."/>
            <person name="Jungbluth S.P."/>
            <person name="Lee M.D."/>
            <person name="Amend J.P."/>
        </authorList>
    </citation>
    <scope>NUCLEOTIDE SEQUENCE [LARGE SCALE GENOMIC DNA]</scope>
    <source>
        <strain evidence="14">SURF_17</strain>
    </source>
</reference>
<evidence type="ECO:0000256" key="2">
    <source>
        <dbReference type="ARBA" id="ARBA00010138"/>
    </source>
</evidence>
<dbReference type="GO" id="GO:0006189">
    <property type="term" value="P:'de novo' IMP biosynthetic process"/>
    <property type="evidence" value="ECO:0007669"/>
    <property type="project" value="UniProtKB-UniRule"/>
</dbReference>
<keyword evidence="7" id="KW-0004">4Fe-4S</keyword>
<feature type="binding site" evidence="7 11">
    <location>
        <position position="273"/>
    </location>
    <ligand>
        <name>[4Fe-4S] cluster</name>
        <dbReference type="ChEBI" id="CHEBI:49883"/>
    </ligand>
</feature>
<dbReference type="CDD" id="cd06223">
    <property type="entry name" value="PRTases_typeI"/>
    <property type="match status" value="1"/>
</dbReference>
<dbReference type="SUPFAM" id="SSF53271">
    <property type="entry name" value="PRTase-like"/>
    <property type="match status" value="1"/>
</dbReference>
<dbReference type="GO" id="GO:0000287">
    <property type="term" value="F:magnesium ion binding"/>
    <property type="evidence" value="ECO:0007669"/>
    <property type="project" value="UniProtKB-UniRule"/>
</dbReference>
<dbReference type="EMBL" id="QZKI01000039">
    <property type="protein sequence ID" value="RJP72775.1"/>
    <property type="molecule type" value="Genomic_DNA"/>
</dbReference>
<keyword evidence="7 10" id="KW-0479">Metal-binding</keyword>
<evidence type="ECO:0000256" key="6">
    <source>
        <dbReference type="ARBA" id="ARBA00022962"/>
    </source>
</evidence>
<comment type="catalytic activity">
    <reaction evidence="7 8">
        <text>5-phospho-beta-D-ribosylamine + L-glutamate + diphosphate = 5-phospho-alpha-D-ribose 1-diphosphate + L-glutamine + H2O</text>
        <dbReference type="Rhea" id="RHEA:14905"/>
        <dbReference type="ChEBI" id="CHEBI:15377"/>
        <dbReference type="ChEBI" id="CHEBI:29985"/>
        <dbReference type="ChEBI" id="CHEBI:33019"/>
        <dbReference type="ChEBI" id="CHEBI:58017"/>
        <dbReference type="ChEBI" id="CHEBI:58359"/>
        <dbReference type="ChEBI" id="CHEBI:58681"/>
        <dbReference type="EC" id="2.4.2.14"/>
    </reaction>
</comment>
<keyword evidence="3 7" id="KW-0328">Glycosyltransferase</keyword>
<dbReference type="InterPro" id="IPR017932">
    <property type="entry name" value="GATase_2_dom"/>
</dbReference>
<evidence type="ECO:0000256" key="1">
    <source>
        <dbReference type="ARBA" id="ARBA00005209"/>
    </source>
</evidence>
<feature type="binding site" evidence="7 11">
    <location>
        <position position="419"/>
    </location>
    <ligand>
        <name>[4Fe-4S] cluster</name>
        <dbReference type="ChEBI" id="CHEBI:49883"/>
    </ligand>
</feature>
<sequence length="502" mass="55600">MGKYREHLSSAAGDKGSSRTARRCQPVRETDFMKHECGIFGVFGHPEAAKITYLGLYALQHRGQESAGIVSCHEGRLHGHREMGLVYDVFKKEILDSLHGEMAIGHVRYSTAGSSLLKNAQPILVDCVRGPLAIAHNGNLVNARVLRTDLENRGSIFQSTSDSEVIVHLVARSRKQELDAALTEALRQVKGAYSLLLMDTKNLIAVRDAHGFRPLCLGMLKGSFVVASESCAFDIVDAKFVRDIEPGEMVVINRSGLHSYHIGNLKSARRGLCIFELIYFARPDSVIFGRDVDRVRHNLGAALYREAPVPADLVLPVPDSSNAAAVGYSHESGLPFEMGLIRNHYVGRTFIEPSQTIRDFGAKIKYNPLQTALRGKRVVVVDDSIVRGTTSRKIVKMIRNAGAKEIHMRISSPPITHPCFYGIDTPTRKELIASTHTLEEIRKYLRVDSLHYLSREGLVTAAGGERSEFCLACFSGKYPVSLAVDFDKFYHDRKQGAMTLKV</sequence>
<dbReference type="PROSITE" id="PS51278">
    <property type="entry name" value="GATASE_TYPE_2"/>
    <property type="match status" value="1"/>
</dbReference>
<feature type="binding site" evidence="7 10">
    <location>
        <position position="320"/>
    </location>
    <ligand>
        <name>Mg(2+)</name>
        <dbReference type="ChEBI" id="CHEBI:18420"/>
    </ligand>
</feature>
<name>A0A419F3A6_9BACT</name>
<dbReference type="EC" id="2.4.2.14" evidence="7"/>
<accession>A0A419F3A6</accession>
<dbReference type="Gene3D" id="3.60.20.10">
    <property type="entry name" value="Glutamine Phosphoribosylpyrophosphate, subunit 1, domain 1"/>
    <property type="match status" value="1"/>
</dbReference>
<comment type="pathway">
    <text evidence="1 7 8">Purine metabolism; IMP biosynthesis via de novo pathway; N(1)-(5-phospho-D-ribosyl)glycinamide from 5-phospho-alpha-D-ribose 1-diphosphate: step 1/2.</text>
</comment>